<feature type="DNA-binding region" description="H-T-H motif" evidence="4">
    <location>
        <begin position="54"/>
        <end position="73"/>
    </location>
</feature>
<evidence type="ECO:0000256" key="2">
    <source>
        <dbReference type="ARBA" id="ARBA00023125"/>
    </source>
</evidence>
<keyword evidence="1" id="KW-0805">Transcription regulation</keyword>
<dbReference type="Gene3D" id="1.10.10.60">
    <property type="entry name" value="Homeodomain-like"/>
    <property type="match status" value="1"/>
</dbReference>
<dbReference type="RefSeq" id="WP_277830941.1">
    <property type="nucleotide sequence ID" value="NZ_JAAIVF010000001.1"/>
</dbReference>
<organism evidence="7 8">
    <name type="scientific">Speluncibacter jeojiensis</name>
    <dbReference type="NCBI Taxonomy" id="2710754"/>
    <lineage>
        <taxon>Bacteria</taxon>
        <taxon>Bacillati</taxon>
        <taxon>Actinomycetota</taxon>
        <taxon>Actinomycetes</taxon>
        <taxon>Mycobacteriales</taxon>
        <taxon>Speluncibacteraceae</taxon>
        <taxon>Speluncibacter</taxon>
    </lineage>
</organism>
<evidence type="ECO:0000313" key="7">
    <source>
        <dbReference type="EMBL" id="MDG3014509.1"/>
    </source>
</evidence>
<dbReference type="InterPro" id="IPR036271">
    <property type="entry name" value="Tet_transcr_reg_TetR-rel_C_sf"/>
</dbReference>
<dbReference type="EMBL" id="JANRHA010000004">
    <property type="protein sequence ID" value="MDG3014509.1"/>
    <property type="molecule type" value="Genomic_DNA"/>
</dbReference>
<dbReference type="Gene3D" id="1.10.357.10">
    <property type="entry name" value="Tetracycline Repressor, domain 2"/>
    <property type="match status" value="1"/>
</dbReference>
<dbReference type="AlphaFoldDB" id="A0A9X4RDA3"/>
<keyword evidence="8" id="KW-1185">Reference proteome</keyword>
<evidence type="ECO:0000313" key="8">
    <source>
        <dbReference type="Proteomes" id="UP001152755"/>
    </source>
</evidence>
<evidence type="ECO:0000256" key="5">
    <source>
        <dbReference type="SAM" id="MobiDB-lite"/>
    </source>
</evidence>
<evidence type="ECO:0000256" key="4">
    <source>
        <dbReference type="PROSITE-ProRule" id="PRU00335"/>
    </source>
</evidence>
<evidence type="ECO:0000259" key="6">
    <source>
        <dbReference type="PROSITE" id="PS50977"/>
    </source>
</evidence>
<sequence>MNTQVEDGSTDESAQEKASSGRVRTRSGGRSEEVRRAVGRACLSFLAEGRIDFTTVELAERAGVTRKTVYRWWPTHKDLLIEGLSMHVRQMTPPDTGSWESDVREFAHLIAGYAADPVETATSALIASRRFPDFGDLVVEQYRPMREGWQRMVERAAERGDATTEHSPEAVVNALIAPLFLAPLMMGRKATDEEVERTVAIILSATRPPER</sequence>
<dbReference type="GO" id="GO:0003700">
    <property type="term" value="F:DNA-binding transcription factor activity"/>
    <property type="evidence" value="ECO:0007669"/>
    <property type="project" value="TreeGrafter"/>
</dbReference>
<dbReference type="GO" id="GO:0000976">
    <property type="term" value="F:transcription cis-regulatory region binding"/>
    <property type="evidence" value="ECO:0007669"/>
    <property type="project" value="TreeGrafter"/>
</dbReference>
<dbReference type="InterPro" id="IPR009057">
    <property type="entry name" value="Homeodomain-like_sf"/>
</dbReference>
<dbReference type="InterPro" id="IPR001647">
    <property type="entry name" value="HTH_TetR"/>
</dbReference>
<reference evidence="7" key="1">
    <citation type="submission" date="2022-08" db="EMBL/GenBank/DDBJ databases">
        <title>Genome analysis of Corynebacteriales strain.</title>
        <authorList>
            <person name="Lee S.D."/>
        </authorList>
    </citation>
    <scope>NUCLEOTIDE SEQUENCE</scope>
    <source>
        <strain evidence="7">D3-21</strain>
    </source>
</reference>
<feature type="region of interest" description="Disordered" evidence="5">
    <location>
        <begin position="1"/>
        <end position="31"/>
    </location>
</feature>
<name>A0A9X4RDA3_9ACTN</name>
<keyword evidence="3" id="KW-0804">Transcription</keyword>
<dbReference type="SUPFAM" id="SSF46689">
    <property type="entry name" value="Homeodomain-like"/>
    <property type="match status" value="1"/>
</dbReference>
<dbReference type="PROSITE" id="PS50977">
    <property type="entry name" value="HTH_TETR_2"/>
    <property type="match status" value="1"/>
</dbReference>
<gene>
    <name evidence="7" type="ORF">NVS88_08050</name>
</gene>
<dbReference type="Pfam" id="PF16859">
    <property type="entry name" value="TetR_C_11"/>
    <property type="match status" value="1"/>
</dbReference>
<dbReference type="InterPro" id="IPR050109">
    <property type="entry name" value="HTH-type_TetR-like_transc_reg"/>
</dbReference>
<dbReference type="InterPro" id="IPR011075">
    <property type="entry name" value="TetR_C"/>
</dbReference>
<feature type="domain" description="HTH tetR-type" evidence="6">
    <location>
        <begin position="32"/>
        <end position="91"/>
    </location>
</feature>
<protein>
    <submittedName>
        <fullName evidence="7">TetR/AcrR family transcriptional regulator</fullName>
    </submittedName>
</protein>
<dbReference type="PANTHER" id="PTHR30055">
    <property type="entry name" value="HTH-TYPE TRANSCRIPTIONAL REGULATOR RUTR"/>
    <property type="match status" value="1"/>
</dbReference>
<comment type="caution">
    <text evidence="7">The sequence shown here is derived from an EMBL/GenBank/DDBJ whole genome shotgun (WGS) entry which is preliminary data.</text>
</comment>
<proteinExistence type="predicted"/>
<accession>A0A9X4RDA3</accession>
<dbReference type="PANTHER" id="PTHR30055:SF148">
    <property type="entry name" value="TETR-FAMILY TRANSCRIPTIONAL REGULATOR"/>
    <property type="match status" value="1"/>
</dbReference>
<evidence type="ECO:0000256" key="3">
    <source>
        <dbReference type="ARBA" id="ARBA00023163"/>
    </source>
</evidence>
<dbReference type="SUPFAM" id="SSF48498">
    <property type="entry name" value="Tetracyclin repressor-like, C-terminal domain"/>
    <property type="match status" value="1"/>
</dbReference>
<evidence type="ECO:0000256" key="1">
    <source>
        <dbReference type="ARBA" id="ARBA00023015"/>
    </source>
</evidence>
<keyword evidence="2 4" id="KW-0238">DNA-binding</keyword>
<dbReference type="Proteomes" id="UP001152755">
    <property type="component" value="Unassembled WGS sequence"/>
</dbReference>